<feature type="transmembrane region" description="Helical" evidence="3">
    <location>
        <begin position="338"/>
        <end position="366"/>
    </location>
</feature>
<feature type="transmembrane region" description="Helical" evidence="3">
    <location>
        <begin position="378"/>
        <end position="397"/>
    </location>
</feature>
<feature type="transmembrane region" description="Helical" evidence="3">
    <location>
        <begin position="138"/>
        <end position="160"/>
    </location>
</feature>
<protein>
    <submittedName>
        <fullName evidence="4">Transporter MCH2</fullName>
    </submittedName>
</protein>
<proteinExistence type="inferred from homology"/>
<comment type="subcellular location">
    <subcellularLocation>
        <location evidence="1">Membrane</location>
        <topology evidence="1">Multi-pass membrane protein</topology>
    </subcellularLocation>
</comment>
<evidence type="ECO:0000313" key="5">
    <source>
        <dbReference type="Proteomes" id="UP000422736"/>
    </source>
</evidence>
<dbReference type="EMBL" id="CP015061">
    <property type="protein sequence ID" value="QGN18438.1"/>
    <property type="molecule type" value="Genomic_DNA"/>
</dbReference>
<evidence type="ECO:0000256" key="3">
    <source>
        <dbReference type="SAM" id="Phobius"/>
    </source>
</evidence>
<dbReference type="Gene3D" id="1.20.1250.20">
    <property type="entry name" value="MFS general substrate transporter like domains"/>
    <property type="match status" value="1"/>
</dbReference>
<dbReference type="InterPro" id="IPR036259">
    <property type="entry name" value="MFS_trans_sf"/>
</dbReference>
<comment type="similarity">
    <text evidence="2">Belongs to the major facilitator superfamily. Monocarboxylate porter (TC 2.A.1.13) family.</text>
</comment>
<dbReference type="SUPFAM" id="SSF103473">
    <property type="entry name" value="MFS general substrate transporter"/>
    <property type="match status" value="1"/>
</dbReference>
<evidence type="ECO:0000313" key="4">
    <source>
        <dbReference type="EMBL" id="QGN18438.1"/>
    </source>
</evidence>
<feature type="transmembrane region" description="Helical" evidence="3">
    <location>
        <begin position="311"/>
        <end position="332"/>
    </location>
</feature>
<dbReference type="Pfam" id="PF07690">
    <property type="entry name" value="MFS_1"/>
    <property type="match status" value="1"/>
</dbReference>
<feature type="transmembrane region" description="Helical" evidence="3">
    <location>
        <begin position="251"/>
        <end position="275"/>
    </location>
</feature>
<reference evidence="4 5" key="1">
    <citation type="submission" date="2016-03" db="EMBL/GenBank/DDBJ databases">
        <title>How can Kluyveromyces marxianus grow so fast - potential evolutionary course in Saccharomyces Complex revealed by comparative genomics.</title>
        <authorList>
            <person name="Mo W."/>
            <person name="Lu W."/>
            <person name="Yang X."/>
            <person name="Qi J."/>
            <person name="Lv H."/>
        </authorList>
    </citation>
    <scope>NUCLEOTIDE SEQUENCE [LARGE SCALE GENOMIC DNA]</scope>
    <source>
        <strain evidence="4 5">FIM1</strain>
    </source>
</reference>
<accession>A0ABX6F1R1</accession>
<name>A0ABX6F1R1_KLUMA</name>
<feature type="transmembrane region" description="Helical" evidence="3">
    <location>
        <begin position="166"/>
        <end position="185"/>
    </location>
</feature>
<dbReference type="InterPro" id="IPR050327">
    <property type="entry name" value="Proton-linked_MCT"/>
</dbReference>
<feature type="transmembrane region" description="Helical" evidence="3">
    <location>
        <begin position="79"/>
        <end position="98"/>
    </location>
</feature>
<feature type="transmembrane region" description="Helical" evidence="3">
    <location>
        <begin position="36"/>
        <end position="58"/>
    </location>
</feature>
<feature type="transmembrane region" description="Helical" evidence="3">
    <location>
        <begin position="409"/>
        <end position="433"/>
    </location>
</feature>
<feature type="transmembrane region" description="Helical" evidence="3">
    <location>
        <begin position="197"/>
        <end position="216"/>
    </location>
</feature>
<dbReference type="PANTHER" id="PTHR11360">
    <property type="entry name" value="MONOCARBOXYLATE TRANSPORTER"/>
    <property type="match status" value="1"/>
</dbReference>
<reference evidence="4 5" key="2">
    <citation type="submission" date="2019-11" db="EMBL/GenBank/DDBJ databases">
        <authorList>
            <person name="Lu H."/>
        </authorList>
    </citation>
    <scope>NUCLEOTIDE SEQUENCE [LARGE SCALE GENOMIC DNA]</scope>
    <source>
        <strain evidence="4 5">FIM1</strain>
    </source>
</reference>
<evidence type="ECO:0000256" key="2">
    <source>
        <dbReference type="ARBA" id="ARBA00006727"/>
    </source>
</evidence>
<organism evidence="4 5">
    <name type="scientific">Kluyveromyces marxianus</name>
    <name type="common">Yeast</name>
    <name type="synonym">Candida kefyr</name>
    <dbReference type="NCBI Taxonomy" id="4911"/>
    <lineage>
        <taxon>Eukaryota</taxon>
        <taxon>Fungi</taxon>
        <taxon>Dikarya</taxon>
        <taxon>Ascomycota</taxon>
        <taxon>Saccharomycotina</taxon>
        <taxon>Saccharomycetes</taxon>
        <taxon>Saccharomycetales</taxon>
        <taxon>Saccharomycetaceae</taxon>
        <taxon>Kluyveromyces</taxon>
    </lineage>
</organism>
<keyword evidence="3" id="KW-1133">Transmembrane helix</keyword>
<dbReference type="CDD" id="cd17352">
    <property type="entry name" value="MFS_MCT_SLC16"/>
    <property type="match status" value="1"/>
</dbReference>
<evidence type="ECO:0000256" key="1">
    <source>
        <dbReference type="ARBA" id="ARBA00004141"/>
    </source>
</evidence>
<dbReference type="Proteomes" id="UP000422736">
    <property type="component" value="Chromosome 7"/>
</dbReference>
<dbReference type="InterPro" id="IPR011701">
    <property type="entry name" value="MFS"/>
</dbReference>
<keyword evidence="5" id="KW-1185">Reference proteome</keyword>
<sequence length="478" mass="52034">MIMTEEKLRKVDPKESTIKDSERTASETIEIPDGGYGWVIALCFFLYNFCTWGANSGYAIYLADYLSNNAFPGGGKLDYAAVGGIAFGGGLLFAPVIVHFSRIYGVQIVIGIGIVCQTAALLLAAFSKKLWQLYLTQGLLISFGLASICIPSFTLVPQWFRNKRTLASGIGTSGSGLGGIIFNLGMQRIIEVKSVKWALIVQCIICSVLSCIALALTRTKTKIIHGNAAKVKSSFKELAVEHLEVFKIFGMWLLCLWVAFTMLGYVIILYSLSAFTQSLGYNAKKGSYVSCMVSLGGLVGRPIIGHIADKFGPITVGAIVNLIVAILCWAMWIPCTNFGVAIAFGLLQGALIGTVWVIFASVLARVIGLKRLEKASGVLWVFIALFAIPAPVIGLQLDTDVIGSKTNYVHTAIFTGFAYFGAALLLYLLRIYIITRDEKSRQHSDDHDNFDRDETSYTVDIRSFAKNIFSGNIGGRKV</sequence>
<keyword evidence="3" id="KW-0812">Transmembrane</keyword>
<dbReference type="PANTHER" id="PTHR11360:SF315">
    <property type="entry name" value="TRANSPORTER MCH2-RELATED"/>
    <property type="match status" value="1"/>
</dbReference>
<gene>
    <name evidence="4" type="primary">MCH2</name>
    <name evidence="4" type="ORF">FIM1_4766</name>
</gene>
<feature type="transmembrane region" description="Helical" evidence="3">
    <location>
        <begin position="104"/>
        <end position="126"/>
    </location>
</feature>
<keyword evidence="3" id="KW-0472">Membrane</keyword>